<feature type="compositionally biased region" description="Low complexity" evidence="13">
    <location>
        <begin position="96"/>
        <end position="106"/>
    </location>
</feature>
<keyword evidence="6 11" id="KW-0812">Transmembrane</keyword>
<evidence type="ECO:0000256" key="2">
    <source>
        <dbReference type="ARBA" id="ARBA00004651"/>
    </source>
</evidence>
<dbReference type="PROSITE" id="PS51225">
    <property type="entry name" value="MARVEL"/>
    <property type="match status" value="1"/>
</dbReference>
<accession>A0AA47M5X6</accession>
<proteinExistence type="inferred from homology"/>
<feature type="compositionally biased region" description="Low complexity" evidence="13">
    <location>
        <begin position="62"/>
        <end position="73"/>
    </location>
</feature>
<keyword evidence="8 14" id="KW-1133">Transmembrane helix</keyword>
<keyword evidence="7" id="KW-0965">Cell junction</keyword>
<feature type="transmembrane region" description="Helical" evidence="14">
    <location>
        <begin position="209"/>
        <end position="232"/>
    </location>
</feature>
<evidence type="ECO:0000256" key="3">
    <source>
        <dbReference type="ARBA" id="ARBA00009171"/>
    </source>
</evidence>
<comment type="similarity">
    <text evidence="3 12">Belongs to the ELL/occludin family.</text>
</comment>
<evidence type="ECO:0000256" key="13">
    <source>
        <dbReference type="SAM" id="MobiDB-lite"/>
    </source>
</evidence>
<evidence type="ECO:0000259" key="16">
    <source>
        <dbReference type="PROSITE" id="PS51980"/>
    </source>
</evidence>
<keyword evidence="18" id="KW-1185">Reference proteome</keyword>
<feature type="compositionally biased region" description="Polar residues" evidence="13">
    <location>
        <begin position="1"/>
        <end position="15"/>
    </location>
</feature>
<evidence type="ECO:0000256" key="4">
    <source>
        <dbReference type="ARBA" id="ARBA00022427"/>
    </source>
</evidence>
<dbReference type="GO" id="GO:0005923">
    <property type="term" value="C:bicellular tight junction"/>
    <property type="evidence" value="ECO:0007669"/>
    <property type="project" value="UniProtKB-SubCell"/>
</dbReference>
<dbReference type="Pfam" id="PF07303">
    <property type="entry name" value="Occludin_ELL"/>
    <property type="match status" value="1"/>
</dbReference>
<reference evidence="17" key="1">
    <citation type="journal article" date="2023" name="Front. Mar. Sci.">
        <title>A new Merluccius polli reference genome to investigate the effects of global change in West African waters.</title>
        <authorList>
            <person name="Mateo J.L."/>
            <person name="Blanco-Fernandez C."/>
            <person name="Garcia-Vazquez E."/>
            <person name="Machado-Schiaffino G."/>
        </authorList>
    </citation>
    <scope>NUCLEOTIDE SEQUENCE</scope>
    <source>
        <strain evidence="17">C29</strain>
        <tissue evidence="17">Fin</tissue>
    </source>
</reference>
<dbReference type="Proteomes" id="UP001174136">
    <property type="component" value="Unassembled WGS sequence"/>
</dbReference>
<evidence type="ECO:0000256" key="14">
    <source>
        <dbReference type="SAM" id="Phobius"/>
    </source>
</evidence>
<comment type="caution">
    <text evidence="17">The sequence shown here is derived from an EMBL/GenBank/DDBJ whole genome shotgun (WGS) entry which is preliminary data.</text>
</comment>
<dbReference type="SUPFAM" id="SSF144292">
    <property type="entry name" value="occludin/ELL-like"/>
    <property type="match status" value="1"/>
</dbReference>
<evidence type="ECO:0000256" key="9">
    <source>
        <dbReference type="ARBA" id="ARBA00023054"/>
    </source>
</evidence>
<comment type="subcellular location">
    <subcellularLocation>
        <location evidence="1">Cell junction</location>
        <location evidence="1">Tight junction</location>
    </subcellularLocation>
    <subcellularLocation>
        <location evidence="2">Cell membrane</location>
        <topology evidence="2">Multi-pass membrane protein</topology>
    </subcellularLocation>
</comment>
<dbReference type="EMBL" id="JAOPHQ010005732">
    <property type="protein sequence ID" value="KAK0134159.1"/>
    <property type="molecule type" value="Genomic_DNA"/>
</dbReference>
<sequence>MPTVNVSMRSWSQRFKTGGGDNMAGSSSRSGRSARSTPVAVWVSHTPPPDRPSDAVEVDGVGSSSSSGRTSSTPPYAERQKDAESAETHIKDKLRSLGSTLGSTLRRWTKGREGSIPTGVEIPPDGTRVSPPVSPLTERRRRDGREEQEEDGSLAGSSQRSYKPLLGDDKGLYTGEESVLTSIHPAEYYAEKVEVYKLKYSYLKSWPGLLRLLAGMELLFGGMVIACVIAYVQKDGEWSDSYGMTNGYYNNGRGPQGYSYRGPMTPFVLAVSGLSWVVTLGLLLAGMTMYYRAILLDSAWWPPTEALINVALFLLYMAGGVVYVNDLNRGGLCDATLGLNPLVANLCRVDGGQMAGTAFIFMVMVMYLLSFMVALKMWRHEAMRRERERRRFEIRPSVEEQHHQAIIPLSQSKPKKISFKDGGGPVSKKHFAHQPHVSQDYNTHNHGARVVADYVTMYPEITSAEERERYKDAFNDRYQEYKDLHREISATIQKFQDLDNVMADLLRNNNNRHEQERIQRMLRTYEEKKKDPGFLERRERYMYMKDKLSHIKNRIRTFDTLENRGMR</sequence>
<name>A0AA47M5X6_MERPO</name>
<evidence type="ECO:0000256" key="5">
    <source>
        <dbReference type="ARBA" id="ARBA00022475"/>
    </source>
</evidence>
<dbReference type="PANTHER" id="PTHR23288:SF37">
    <property type="entry name" value="OCCLUDIN_ELL DOMAIN-CONTAINING PROTEIN 1"/>
    <property type="match status" value="1"/>
</dbReference>
<evidence type="ECO:0000256" key="11">
    <source>
        <dbReference type="PROSITE-ProRule" id="PRU00581"/>
    </source>
</evidence>
<keyword evidence="4" id="KW-0796">Tight junction</keyword>
<dbReference type="PANTHER" id="PTHR23288">
    <property type="entry name" value="OCCLUDIN AND RNA POLYMERASE II ELONGATION FACTOR ELL"/>
    <property type="match status" value="1"/>
</dbReference>
<organism evidence="17 18">
    <name type="scientific">Merluccius polli</name>
    <name type="common">Benguela hake</name>
    <name type="synonym">Merluccius cadenati</name>
    <dbReference type="NCBI Taxonomy" id="89951"/>
    <lineage>
        <taxon>Eukaryota</taxon>
        <taxon>Metazoa</taxon>
        <taxon>Chordata</taxon>
        <taxon>Craniata</taxon>
        <taxon>Vertebrata</taxon>
        <taxon>Euteleostomi</taxon>
        <taxon>Actinopterygii</taxon>
        <taxon>Neopterygii</taxon>
        <taxon>Teleostei</taxon>
        <taxon>Neoteleostei</taxon>
        <taxon>Acanthomorphata</taxon>
        <taxon>Zeiogadaria</taxon>
        <taxon>Gadariae</taxon>
        <taxon>Gadiformes</taxon>
        <taxon>Gadoidei</taxon>
        <taxon>Merlucciidae</taxon>
        <taxon>Merluccius</taxon>
    </lineage>
</organism>
<dbReference type="Pfam" id="PF01284">
    <property type="entry name" value="MARVEL"/>
    <property type="match status" value="1"/>
</dbReference>
<protein>
    <submittedName>
        <fullName evidence="17">MARVEL domain-containing protein 2</fullName>
    </submittedName>
</protein>
<evidence type="ECO:0000256" key="12">
    <source>
        <dbReference type="PROSITE-ProRule" id="PRU01324"/>
    </source>
</evidence>
<feature type="compositionally biased region" description="Low complexity" evidence="13">
    <location>
        <begin position="24"/>
        <end position="36"/>
    </location>
</feature>
<feature type="region of interest" description="Disordered" evidence="13">
    <location>
        <begin position="1"/>
        <end position="167"/>
    </location>
</feature>
<feature type="domain" description="OCEL" evidence="16">
    <location>
        <begin position="452"/>
        <end position="563"/>
    </location>
</feature>
<evidence type="ECO:0000256" key="7">
    <source>
        <dbReference type="ARBA" id="ARBA00022949"/>
    </source>
</evidence>
<dbReference type="InterPro" id="IPR008253">
    <property type="entry name" value="Marvel"/>
</dbReference>
<gene>
    <name evidence="17" type="primary">marveld2_1</name>
    <name evidence="17" type="ORF">N1851_030284</name>
</gene>
<dbReference type="PROSITE" id="PS51980">
    <property type="entry name" value="OCEL"/>
    <property type="match status" value="1"/>
</dbReference>
<dbReference type="InterPro" id="IPR031176">
    <property type="entry name" value="ELL/occludin"/>
</dbReference>
<evidence type="ECO:0000256" key="10">
    <source>
        <dbReference type="ARBA" id="ARBA00023136"/>
    </source>
</evidence>
<dbReference type="GO" id="GO:0070830">
    <property type="term" value="P:bicellular tight junction assembly"/>
    <property type="evidence" value="ECO:0007669"/>
    <property type="project" value="TreeGrafter"/>
</dbReference>
<evidence type="ECO:0000259" key="15">
    <source>
        <dbReference type="PROSITE" id="PS51225"/>
    </source>
</evidence>
<dbReference type="GO" id="GO:0031410">
    <property type="term" value="C:cytoplasmic vesicle"/>
    <property type="evidence" value="ECO:0007669"/>
    <property type="project" value="TreeGrafter"/>
</dbReference>
<evidence type="ECO:0000256" key="8">
    <source>
        <dbReference type="ARBA" id="ARBA00022989"/>
    </source>
</evidence>
<feature type="domain" description="MARVEL" evidence="15">
    <location>
        <begin position="205"/>
        <end position="379"/>
    </location>
</feature>
<dbReference type="AlphaFoldDB" id="A0AA47M5X6"/>
<evidence type="ECO:0000256" key="6">
    <source>
        <dbReference type="ARBA" id="ARBA00022692"/>
    </source>
</evidence>
<feature type="transmembrane region" description="Helical" evidence="14">
    <location>
        <begin position="306"/>
        <end position="324"/>
    </location>
</feature>
<evidence type="ECO:0000313" key="17">
    <source>
        <dbReference type="EMBL" id="KAK0134159.1"/>
    </source>
</evidence>
<keyword evidence="9" id="KW-0175">Coiled coil</keyword>
<dbReference type="Gene3D" id="6.10.140.340">
    <property type="match status" value="1"/>
</dbReference>
<feature type="transmembrane region" description="Helical" evidence="14">
    <location>
        <begin position="358"/>
        <end position="378"/>
    </location>
</feature>
<evidence type="ECO:0000313" key="18">
    <source>
        <dbReference type="Proteomes" id="UP001174136"/>
    </source>
</evidence>
<dbReference type="InterPro" id="IPR010844">
    <property type="entry name" value="Occludin_ELL"/>
</dbReference>
<dbReference type="GO" id="GO:0016324">
    <property type="term" value="C:apical plasma membrane"/>
    <property type="evidence" value="ECO:0007669"/>
    <property type="project" value="TreeGrafter"/>
</dbReference>
<keyword evidence="10 11" id="KW-0472">Membrane</keyword>
<keyword evidence="5" id="KW-1003">Cell membrane</keyword>
<evidence type="ECO:0000256" key="1">
    <source>
        <dbReference type="ARBA" id="ARBA00004435"/>
    </source>
</evidence>
<feature type="transmembrane region" description="Helical" evidence="14">
    <location>
        <begin position="267"/>
        <end position="285"/>
    </location>
</feature>
<feature type="compositionally biased region" description="Basic and acidic residues" evidence="13">
    <location>
        <begin position="78"/>
        <end position="95"/>
    </location>
</feature>